<reference evidence="1 2" key="1">
    <citation type="submission" date="2016-05" db="EMBL/GenBank/DDBJ databases">
        <title>Niabella ginsenosidivorans BS26 whole genome sequencing.</title>
        <authorList>
            <person name="Im W.T."/>
            <person name="Siddiqi M.Z."/>
        </authorList>
    </citation>
    <scope>NUCLEOTIDE SEQUENCE [LARGE SCALE GENOMIC DNA]</scope>
    <source>
        <strain evidence="1 2">BS26</strain>
    </source>
</reference>
<protein>
    <submittedName>
        <fullName evidence="1">DUF4836 domain-containing protein</fullName>
    </submittedName>
</protein>
<organism evidence="1 2">
    <name type="scientific">Niabella ginsenosidivorans</name>
    <dbReference type="NCBI Taxonomy" id="1176587"/>
    <lineage>
        <taxon>Bacteria</taxon>
        <taxon>Pseudomonadati</taxon>
        <taxon>Bacteroidota</taxon>
        <taxon>Chitinophagia</taxon>
        <taxon>Chitinophagales</taxon>
        <taxon>Chitinophagaceae</taxon>
        <taxon>Niabella</taxon>
    </lineage>
</organism>
<evidence type="ECO:0000313" key="1">
    <source>
        <dbReference type="EMBL" id="ANH79608.1"/>
    </source>
</evidence>
<name>A0A1A9HW27_9BACT</name>
<dbReference type="PROSITE" id="PS51257">
    <property type="entry name" value="PROKAR_LIPOPROTEIN"/>
    <property type="match status" value="1"/>
</dbReference>
<evidence type="ECO:0000313" key="2">
    <source>
        <dbReference type="Proteomes" id="UP000077667"/>
    </source>
</evidence>
<dbReference type="Proteomes" id="UP000077667">
    <property type="component" value="Chromosome"/>
</dbReference>
<proteinExistence type="predicted"/>
<dbReference type="KEGG" id="nia:A8C56_00240"/>
<dbReference type="EMBL" id="CP015772">
    <property type="protein sequence ID" value="ANH79608.1"/>
    <property type="molecule type" value="Genomic_DNA"/>
</dbReference>
<sequence>MTNVKNKSLFILGIFLTVFIAACNKGGKTGLLIPNDAGLAIHVDLATLSSKLSWAEIRQTSWFTEAFNKSKDSLAKQLLNDPEISGIDPKGSLVLFLKRTASNGYVAIEGSLKDAAKFSRMIGETKDHIKVARDGDLNFAEIGDDEKSVIYFNDRLFVFIADASDLQGKVPGRYGNAFGRTEKYSLDSLKTFARNTFRLKGDQLLDSDKRFESLISDKADMHYWVNSGTLYGGMLSGVLSMMKFSTILDGNIGAGKVNFDNGKITMEGRNYYGKEMTDFIKKYSGKTISNETISHLPDGDVLGAFALNFPTQGLLDFIKLLGVDGFANAGLAKLGINPSDISKAVKGEYAFALSDITVSSTPAAITLDSGENISYDKDKTKFDFVFGTAVGDQAGFQKLIDVFNKEVKSQLPKTDSSNSEVKQKLDNKWFVVSNTQPGIDAFLAGNKKPAYAQSFNGHTFGGYINLQKIFRTVIANSKDTSYKKGLELSAAFWKNVTLYSDLKDGEASSKVAINLSDANTNALKQLNRYIDQVYQATPKKSYTEDFPMMEDTTVTPPAPPTVVPSN</sequence>
<dbReference type="RefSeq" id="WP_067750547.1">
    <property type="nucleotide sequence ID" value="NZ_CP015772.1"/>
</dbReference>
<accession>A0A1A9HW27</accession>
<dbReference type="STRING" id="1176587.A8C56_00240"/>
<gene>
    <name evidence="1" type="ORF">A8C56_00240</name>
</gene>
<dbReference type="AlphaFoldDB" id="A0A1A9HW27"/>
<keyword evidence="2" id="KW-1185">Reference proteome</keyword>